<reference evidence="2 3" key="1">
    <citation type="submission" date="2020-10" db="EMBL/GenBank/DDBJ databases">
        <title>Plant Genome Project.</title>
        <authorList>
            <person name="Zhang R.-G."/>
        </authorList>
    </citation>
    <scope>NUCLEOTIDE SEQUENCE [LARGE SCALE GENOMIC DNA]</scope>
    <source>
        <strain evidence="2">FAFU-HL-1</strain>
        <tissue evidence="2">Leaf</tissue>
    </source>
</reference>
<proteinExistence type="predicted"/>
<organism evidence="2 3">
    <name type="scientific">Salix dunnii</name>
    <dbReference type="NCBI Taxonomy" id="1413687"/>
    <lineage>
        <taxon>Eukaryota</taxon>
        <taxon>Viridiplantae</taxon>
        <taxon>Streptophyta</taxon>
        <taxon>Embryophyta</taxon>
        <taxon>Tracheophyta</taxon>
        <taxon>Spermatophyta</taxon>
        <taxon>Magnoliopsida</taxon>
        <taxon>eudicotyledons</taxon>
        <taxon>Gunneridae</taxon>
        <taxon>Pentapetalae</taxon>
        <taxon>rosids</taxon>
        <taxon>fabids</taxon>
        <taxon>Malpighiales</taxon>
        <taxon>Salicaceae</taxon>
        <taxon>Saliceae</taxon>
        <taxon>Salix</taxon>
    </lineage>
</organism>
<dbReference type="AlphaFoldDB" id="A0A835JMR0"/>
<evidence type="ECO:0000313" key="2">
    <source>
        <dbReference type="EMBL" id="KAF9672582.1"/>
    </source>
</evidence>
<dbReference type="EMBL" id="JADGMS010000011">
    <property type="protein sequence ID" value="KAF9672582.1"/>
    <property type="molecule type" value="Genomic_DNA"/>
</dbReference>
<sequence>MLLYLAIGSPSSLLRFILQLYRPIRSDDHTTSLSQLSYARVLTKKFMRVSSLANSPEVVVEKNPTFSGDPCPTSNKSPPRDREVVAKRKKTNLPLWDAKPLSGIGKVGLWLYCFCSGCWIGLVVGACSPEHAYLWMPIRYDSLVFN</sequence>
<name>A0A835JMR0_9ROSI</name>
<comment type="caution">
    <text evidence="2">The sequence shown here is derived from an EMBL/GenBank/DDBJ whole genome shotgun (WGS) entry which is preliminary data.</text>
</comment>
<evidence type="ECO:0000256" key="1">
    <source>
        <dbReference type="SAM" id="MobiDB-lite"/>
    </source>
</evidence>
<keyword evidence="3" id="KW-1185">Reference proteome</keyword>
<evidence type="ECO:0000313" key="3">
    <source>
        <dbReference type="Proteomes" id="UP000657918"/>
    </source>
</evidence>
<accession>A0A835JMR0</accession>
<feature type="region of interest" description="Disordered" evidence="1">
    <location>
        <begin position="63"/>
        <end position="84"/>
    </location>
</feature>
<dbReference type="Proteomes" id="UP000657918">
    <property type="component" value="Chromosome 11"/>
</dbReference>
<protein>
    <submittedName>
        <fullName evidence="2">Uncharacterized protein</fullName>
    </submittedName>
</protein>
<gene>
    <name evidence="2" type="ORF">SADUNF_Sadunf11G0057100</name>
</gene>